<keyword evidence="4" id="KW-1185">Reference proteome</keyword>
<proteinExistence type="predicted"/>
<sequence>MSLTPPPLGTGAAATGPASELPNPSWIAKRRAARSAGHYGQAGEVWWMLAAQLVIVIVLVVILVV</sequence>
<accession>A0A498Q454</accession>
<protein>
    <submittedName>
        <fullName evidence="3">Uncharacterized protein</fullName>
    </submittedName>
</protein>
<keyword evidence="2" id="KW-1133">Transmembrane helix</keyword>
<gene>
    <name evidence="3" type="ORF">LAUMK136_03353</name>
</gene>
<dbReference type="Proteomes" id="UP000273307">
    <property type="component" value="Unassembled WGS sequence"/>
</dbReference>
<name>A0A498Q454_9MYCO</name>
<organism evidence="3 4">
    <name type="scientific">Mycobacterium attenuatum</name>
    <dbReference type="NCBI Taxonomy" id="2341086"/>
    <lineage>
        <taxon>Bacteria</taxon>
        <taxon>Bacillati</taxon>
        <taxon>Actinomycetota</taxon>
        <taxon>Actinomycetes</taxon>
        <taxon>Mycobacteriales</taxon>
        <taxon>Mycobacteriaceae</taxon>
        <taxon>Mycobacterium</taxon>
    </lineage>
</organism>
<evidence type="ECO:0000256" key="2">
    <source>
        <dbReference type="SAM" id="Phobius"/>
    </source>
</evidence>
<evidence type="ECO:0000313" key="4">
    <source>
        <dbReference type="Proteomes" id="UP000273307"/>
    </source>
</evidence>
<feature type="transmembrane region" description="Helical" evidence="2">
    <location>
        <begin position="45"/>
        <end position="64"/>
    </location>
</feature>
<dbReference type="RefSeq" id="WP_122443408.1">
    <property type="nucleotide sequence ID" value="NZ_UPHP01000085.1"/>
</dbReference>
<feature type="region of interest" description="Disordered" evidence="1">
    <location>
        <begin position="1"/>
        <end position="22"/>
    </location>
</feature>
<dbReference type="EMBL" id="UPHP01000085">
    <property type="protein sequence ID" value="VBA40137.1"/>
    <property type="molecule type" value="Genomic_DNA"/>
</dbReference>
<keyword evidence="2" id="KW-0812">Transmembrane</keyword>
<evidence type="ECO:0000256" key="1">
    <source>
        <dbReference type="SAM" id="MobiDB-lite"/>
    </source>
</evidence>
<feature type="compositionally biased region" description="Low complexity" evidence="1">
    <location>
        <begin position="9"/>
        <end position="18"/>
    </location>
</feature>
<reference evidence="3 4" key="1">
    <citation type="submission" date="2018-09" db="EMBL/GenBank/DDBJ databases">
        <authorList>
            <person name="Tagini F."/>
        </authorList>
    </citation>
    <scope>NUCLEOTIDE SEQUENCE [LARGE SCALE GENOMIC DNA]</scope>
    <source>
        <strain evidence="3 4">MK136</strain>
    </source>
</reference>
<dbReference type="AlphaFoldDB" id="A0A498Q454"/>
<evidence type="ECO:0000313" key="3">
    <source>
        <dbReference type="EMBL" id="VBA40137.1"/>
    </source>
</evidence>
<keyword evidence="2" id="KW-0472">Membrane</keyword>